<reference evidence="2" key="1">
    <citation type="journal article" date="2013" name="Nature">
        <title>Draft genome of the wheat A-genome progenitor Triticum urartu.</title>
        <authorList>
            <person name="Ling H.Q."/>
            <person name="Zhao S."/>
            <person name="Liu D."/>
            <person name="Wang J."/>
            <person name="Sun H."/>
            <person name="Zhang C."/>
            <person name="Fan H."/>
            <person name="Li D."/>
            <person name="Dong L."/>
            <person name="Tao Y."/>
            <person name="Gao C."/>
            <person name="Wu H."/>
            <person name="Li Y."/>
            <person name="Cui Y."/>
            <person name="Guo X."/>
            <person name="Zheng S."/>
            <person name="Wang B."/>
            <person name="Yu K."/>
            <person name="Liang Q."/>
            <person name="Yang W."/>
            <person name="Lou X."/>
            <person name="Chen J."/>
            <person name="Feng M."/>
            <person name="Jian J."/>
            <person name="Zhang X."/>
            <person name="Luo G."/>
            <person name="Jiang Y."/>
            <person name="Liu J."/>
            <person name="Wang Z."/>
            <person name="Sha Y."/>
            <person name="Zhang B."/>
            <person name="Wu H."/>
            <person name="Tang D."/>
            <person name="Shen Q."/>
            <person name="Xue P."/>
            <person name="Zou S."/>
            <person name="Wang X."/>
            <person name="Liu X."/>
            <person name="Wang F."/>
            <person name="Yang Y."/>
            <person name="An X."/>
            <person name="Dong Z."/>
            <person name="Zhang K."/>
            <person name="Zhang X."/>
            <person name="Luo M.C."/>
            <person name="Dvorak J."/>
            <person name="Tong Y."/>
            <person name="Wang J."/>
            <person name="Yang H."/>
            <person name="Li Z."/>
            <person name="Wang D."/>
            <person name="Zhang A."/>
            <person name="Wang J."/>
        </authorList>
    </citation>
    <scope>NUCLEOTIDE SEQUENCE</scope>
    <source>
        <strain evidence="2">cv. G1812</strain>
    </source>
</reference>
<evidence type="ECO:0000313" key="2">
    <source>
        <dbReference type="Proteomes" id="UP000015106"/>
    </source>
</evidence>
<dbReference type="EnsemblPlants" id="TuG1812G0700001845.01.T01">
    <property type="protein sequence ID" value="TuG1812G0700001845.01.T01.cds461573"/>
    <property type="gene ID" value="TuG1812G0700001845.01"/>
</dbReference>
<dbReference type="AlphaFoldDB" id="A0A8R7V065"/>
<reference evidence="1" key="3">
    <citation type="submission" date="2022-06" db="UniProtKB">
        <authorList>
            <consortium name="EnsemblPlants"/>
        </authorList>
    </citation>
    <scope>IDENTIFICATION</scope>
</reference>
<dbReference type="Gramene" id="TuG1812G0700001845.01.T01">
    <property type="protein sequence ID" value="TuG1812G0700001845.01.T01.cds461573"/>
    <property type="gene ID" value="TuG1812G0700001845.01"/>
</dbReference>
<protein>
    <submittedName>
        <fullName evidence="1">Uncharacterized protein</fullName>
    </submittedName>
</protein>
<proteinExistence type="predicted"/>
<accession>A0A8R7V065</accession>
<evidence type="ECO:0000313" key="1">
    <source>
        <dbReference type="EnsemblPlants" id="TuG1812G0700001845.01.T01.cds461573"/>
    </source>
</evidence>
<dbReference type="Proteomes" id="UP000015106">
    <property type="component" value="Chromosome 7"/>
</dbReference>
<sequence length="122" mass="12531">MLPTATGAARRMPVCVASAQSTVTNSPPSGSTLACPMTCSSPPDGATYTMSCTHRSASTFHIPSTPAAHLASFSSARSRMAPLCSADISAISSAWARFGLSSRRMICSYPEPSSGATAAGRW</sequence>
<reference evidence="1" key="2">
    <citation type="submission" date="2018-03" db="EMBL/GenBank/DDBJ databases">
        <title>The Triticum urartu genome reveals the dynamic nature of wheat genome evolution.</title>
        <authorList>
            <person name="Ling H."/>
            <person name="Ma B."/>
            <person name="Shi X."/>
            <person name="Liu H."/>
            <person name="Dong L."/>
            <person name="Sun H."/>
            <person name="Cao Y."/>
            <person name="Gao Q."/>
            <person name="Zheng S."/>
            <person name="Li Y."/>
            <person name="Yu Y."/>
            <person name="Du H."/>
            <person name="Qi M."/>
            <person name="Li Y."/>
            <person name="Yu H."/>
            <person name="Cui Y."/>
            <person name="Wang N."/>
            <person name="Chen C."/>
            <person name="Wu H."/>
            <person name="Zhao Y."/>
            <person name="Zhang J."/>
            <person name="Li Y."/>
            <person name="Zhou W."/>
            <person name="Zhang B."/>
            <person name="Hu W."/>
            <person name="Eijk M."/>
            <person name="Tang J."/>
            <person name="Witsenboer H."/>
            <person name="Zhao S."/>
            <person name="Li Z."/>
            <person name="Zhang A."/>
            <person name="Wang D."/>
            <person name="Liang C."/>
        </authorList>
    </citation>
    <scope>NUCLEOTIDE SEQUENCE [LARGE SCALE GENOMIC DNA]</scope>
    <source>
        <strain evidence="1">cv. G1812</strain>
    </source>
</reference>
<organism evidence="1 2">
    <name type="scientific">Triticum urartu</name>
    <name type="common">Red wild einkorn</name>
    <name type="synonym">Crithodium urartu</name>
    <dbReference type="NCBI Taxonomy" id="4572"/>
    <lineage>
        <taxon>Eukaryota</taxon>
        <taxon>Viridiplantae</taxon>
        <taxon>Streptophyta</taxon>
        <taxon>Embryophyta</taxon>
        <taxon>Tracheophyta</taxon>
        <taxon>Spermatophyta</taxon>
        <taxon>Magnoliopsida</taxon>
        <taxon>Liliopsida</taxon>
        <taxon>Poales</taxon>
        <taxon>Poaceae</taxon>
        <taxon>BOP clade</taxon>
        <taxon>Pooideae</taxon>
        <taxon>Triticodae</taxon>
        <taxon>Triticeae</taxon>
        <taxon>Triticinae</taxon>
        <taxon>Triticum</taxon>
    </lineage>
</organism>
<name>A0A8R7V065_TRIUA</name>
<keyword evidence="2" id="KW-1185">Reference proteome</keyword>